<dbReference type="OrthoDB" id="29061at2759"/>
<organism evidence="3 4">
    <name type="scientific">Sclerotinia borealis (strain F-4128)</name>
    <dbReference type="NCBI Taxonomy" id="1432307"/>
    <lineage>
        <taxon>Eukaryota</taxon>
        <taxon>Fungi</taxon>
        <taxon>Dikarya</taxon>
        <taxon>Ascomycota</taxon>
        <taxon>Pezizomycotina</taxon>
        <taxon>Leotiomycetes</taxon>
        <taxon>Helotiales</taxon>
        <taxon>Sclerotiniaceae</taxon>
        <taxon>Sclerotinia</taxon>
    </lineage>
</organism>
<dbReference type="Proteomes" id="UP000019487">
    <property type="component" value="Unassembled WGS sequence"/>
</dbReference>
<evidence type="ECO:0000313" key="4">
    <source>
        <dbReference type="Proteomes" id="UP000019487"/>
    </source>
</evidence>
<keyword evidence="1" id="KW-0963">Cytoplasm</keyword>
<sequence length="493" mass="54545">MDDYLPRMLLFPPHPAPLVPLSESQYDDGITSQIDILKKTPEKTLLQSTSGGENPLDVINPSLNTVSYIYLLNAHIAAAANKNERNLNYDELWDKAAGFLHTFDGRQIRYLGDELFKVISFVASFASQNRQPGAAIPPIREAVLRIDPSGSVLTSNHLYLVRLALQTRYFDGVTELIDKPVLYIPAISPVSYTKFPCEVDLPAHSYVTIKSSLSSKLKPLEVLEYFFFSGSIYIGLQRWEAALDMLENAITYPVIEGGVSLVMVEAYKKWLLVGLLQYGKVLQLPKTTSSSAAKVYHVIAKPYEAVAGIFETGTASRLKSEIEYGQGVWTDDANVGLMLHVLSAYQKFQIRHLADVYSKIGAADIMSLTTSAETGAKLTSIKQIEDLLQSMIADGTLPATMIRDQSGQAVLTFSPAGRALSEAQVQKELVASTQRIQYLAKQIKITDRILTHDKRYIDSAVRAKLKTKAAGTSGEVMDWNAATEDEDLMTEMY</sequence>
<dbReference type="HOGENOM" id="CLU_028825_1_1_1"/>
<dbReference type="EMBL" id="AYSA01000087">
    <property type="protein sequence ID" value="ESZ97388.1"/>
    <property type="molecule type" value="Genomic_DNA"/>
</dbReference>
<dbReference type="GO" id="GO:0006511">
    <property type="term" value="P:ubiquitin-dependent protein catabolic process"/>
    <property type="evidence" value="ECO:0007669"/>
    <property type="project" value="TreeGrafter"/>
</dbReference>
<comment type="caution">
    <text evidence="3">The sequence shown here is derived from an EMBL/GenBank/DDBJ whole genome shotgun (WGS) entry which is preliminary data.</text>
</comment>
<dbReference type="AlphaFoldDB" id="W9CMZ1"/>
<dbReference type="PANTHER" id="PTHR10758">
    <property type="entry name" value="26S PROTEASOME NON-ATPASE REGULATORY SUBUNIT 3/COP9 SIGNALOSOME COMPLEX SUBUNIT 3"/>
    <property type="match status" value="1"/>
</dbReference>
<feature type="domain" description="COP9 signalosome complex subunit 3 N-terminal helical repeats" evidence="2">
    <location>
        <begin position="38"/>
        <end position="290"/>
    </location>
</feature>
<gene>
    <name evidence="3" type="ORF">SBOR_2216</name>
</gene>
<dbReference type="STRING" id="1432307.W9CMZ1"/>
<name>W9CMZ1_SCLBF</name>
<reference evidence="3 4" key="1">
    <citation type="journal article" date="2014" name="Genome Announc.">
        <title>Draft genome sequence of Sclerotinia borealis, a psychrophilic plant pathogenic fungus.</title>
        <authorList>
            <person name="Mardanov A.V."/>
            <person name="Beletsky A.V."/>
            <person name="Kadnikov V.V."/>
            <person name="Ignatov A.N."/>
            <person name="Ravin N.V."/>
        </authorList>
    </citation>
    <scope>NUCLEOTIDE SEQUENCE [LARGE SCALE GENOMIC DNA]</scope>
    <source>
        <strain evidence="4">F-4157</strain>
    </source>
</reference>
<dbReference type="Pfam" id="PF22788">
    <property type="entry name" value="COP9_hel_rpt"/>
    <property type="match status" value="1"/>
</dbReference>
<proteinExistence type="predicted"/>
<dbReference type="InterPro" id="IPR055089">
    <property type="entry name" value="COP9_N"/>
</dbReference>
<protein>
    <recommendedName>
        <fullName evidence="2">COP9 signalosome complex subunit 3 N-terminal helical repeats domain-containing protein</fullName>
    </recommendedName>
</protein>
<evidence type="ECO:0000256" key="1">
    <source>
        <dbReference type="ARBA" id="ARBA00022490"/>
    </source>
</evidence>
<dbReference type="GO" id="GO:0008180">
    <property type="term" value="C:COP9 signalosome"/>
    <property type="evidence" value="ECO:0007669"/>
    <property type="project" value="TreeGrafter"/>
</dbReference>
<keyword evidence="4" id="KW-1185">Reference proteome</keyword>
<dbReference type="PANTHER" id="PTHR10758:SF1">
    <property type="entry name" value="COP9 SIGNALOSOME COMPLEX SUBUNIT 3"/>
    <property type="match status" value="1"/>
</dbReference>
<dbReference type="InterPro" id="IPR050756">
    <property type="entry name" value="CSN3"/>
</dbReference>
<evidence type="ECO:0000313" key="3">
    <source>
        <dbReference type="EMBL" id="ESZ97388.1"/>
    </source>
</evidence>
<accession>W9CMZ1</accession>
<evidence type="ECO:0000259" key="2">
    <source>
        <dbReference type="Pfam" id="PF22788"/>
    </source>
</evidence>